<evidence type="ECO:0000313" key="6">
    <source>
        <dbReference type="Proteomes" id="UP001321473"/>
    </source>
</evidence>
<dbReference type="SMART" id="SM01318">
    <property type="entry name" value="SVWC"/>
    <property type="match status" value="1"/>
</dbReference>
<protein>
    <recommendedName>
        <fullName evidence="4">Single domain-containing protein</fullName>
    </recommendedName>
</protein>
<dbReference type="GO" id="GO:0005576">
    <property type="term" value="C:extracellular region"/>
    <property type="evidence" value="ECO:0007669"/>
    <property type="project" value="UniProtKB-SubCell"/>
</dbReference>
<feature type="signal peptide" evidence="3">
    <location>
        <begin position="1"/>
        <end position="24"/>
    </location>
</feature>
<keyword evidence="2" id="KW-0964">Secreted</keyword>
<dbReference type="Proteomes" id="UP001321473">
    <property type="component" value="Unassembled WGS sequence"/>
</dbReference>
<dbReference type="AlphaFoldDB" id="A0AAQ4DV51"/>
<evidence type="ECO:0000256" key="2">
    <source>
        <dbReference type="ARBA" id="ARBA00022525"/>
    </source>
</evidence>
<organism evidence="5 6">
    <name type="scientific">Amblyomma americanum</name>
    <name type="common">Lone star tick</name>
    <dbReference type="NCBI Taxonomy" id="6943"/>
    <lineage>
        <taxon>Eukaryota</taxon>
        <taxon>Metazoa</taxon>
        <taxon>Ecdysozoa</taxon>
        <taxon>Arthropoda</taxon>
        <taxon>Chelicerata</taxon>
        <taxon>Arachnida</taxon>
        <taxon>Acari</taxon>
        <taxon>Parasitiformes</taxon>
        <taxon>Ixodida</taxon>
        <taxon>Ixodoidea</taxon>
        <taxon>Ixodidae</taxon>
        <taxon>Amblyomminae</taxon>
        <taxon>Amblyomma</taxon>
    </lineage>
</organism>
<evidence type="ECO:0000256" key="3">
    <source>
        <dbReference type="SAM" id="SignalP"/>
    </source>
</evidence>
<evidence type="ECO:0000259" key="4">
    <source>
        <dbReference type="SMART" id="SM01318"/>
    </source>
</evidence>
<sequence>MMGTDIVFSVVAVNMVVVARLASGIDMGWEAVKIHQGMCLYKNQTIPRGAHVDMEKPCQRWSCEQTEDLVLFIGCGSSYVQPPCKTVTGKGAYPHCCPKAVCPVHGS</sequence>
<proteinExistence type="predicted"/>
<keyword evidence="3" id="KW-0732">Signal</keyword>
<evidence type="ECO:0000313" key="5">
    <source>
        <dbReference type="EMBL" id="KAK8766341.1"/>
    </source>
</evidence>
<evidence type="ECO:0000256" key="1">
    <source>
        <dbReference type="ARBA" id="ARBA00004613"/>
    </source>
</evidence>
<feature type="domain" description="Single" evidence="4">
    <location>
        <begin position="39"/>
        <end position="102"/>
    </location>
</feature>
<comment type="caution">
    <text evidence="5">The sequence shown here is derived from an EMBL/GenBank/DDBJ whole genome shotgun (WGS) entry which is preliminary data.</text>
</comment>
<dbReference type="EMBL" id="JARKHS020026436">
    <property type="protein sequence ID" value="KAK8766341.1"/>
    <property type="molecule type" value="Genomic_DNA"/>
</dbReference>
<comment type="subcellular location">
    <subcellularLocation>
        <location evidence="1">Secreted</location>
    </subcellularLocation>
</comment>
<feature type="chain" id="PRO_5042868403" description="Single domain-containing protein" evidence="3">
    <location>
        <begin position="25"/>
        <end position="107"/>
    </location>
</feature>
<dbReference type="InterPro" id="IPR029277">
    <property type="entry name" value="SVWC_dom"/>
</dbReference>
<gene>
    <name evidence="5" type="ORF">V5799_006882</name>
</gene>
<accession>A0AAQ4DV51</accession>
<keyword evidence="6" id="KW-1185">Reference proteome</keyword>
<name>A0AAQ4DV51_AMBAM</name>
<dbReference type="Pfam" id="PF15430">
    <property type="entry name" value="SVWC"/>
    <property type="match status" value="1"/>
</dbReference>
<reference evidence="5 6" key="1">
    <citation type="journal article" date="2023" name="Arcadia Sci">
        <title>De novo assembly of a long-read Amblyomma americanum tick genome.</title>
        <authorList>
            <person name="Chou S."/>
            <person name="Poskanzer K.E."/>
            <person name="Rollins M."/>
            <person name="Thuy-Boun P.S."/>
        </authorList>
    </citation>
    <scope>NUCLEOTIDE SEQUENCE [LARGE SCALE GENOMIC DNA]</scope>
    <source>
        <strain evidence="5">F_SG_1</strain>
        <tissue evidence="5">Salivary glands</tissue>
    </source>
</reference>